<accession>A0AA85K2R6</accession>
<evidence type="ECO:0000256" key="1">
    <source>
        <dbReference type="SAM" id="MobiDB-lite"/>
    </source>
</evidence>
<feature type="region of interest" description="Disordered" evidence="1">
    <location>
        <begin position="35"/>
        <end position="92"/>
    </location>
</feature>
<evidence type="ECO:0000313" key="2">
    <source>
        <dbReference type="Proteomes" id="UP000050795"/>
    </source>
</evidence>
<feature type="compositionally biased region" description="Basic and acidic residues" evidence="1">
    <location>
        <begin position="82"/>
        <end position="91"/>
    </location>
</feature>
<evidence type="ECO:0000313" key="3">
    <source>
        <dbReference type="WBParaSite" id="TREG1_5780.1"/>
    </source>
</evidence>
<name>A0AA85K2R6_TRIRE</name>
<sequence>MPHVFDQPESKPLTNIISSNRSLLDQSLLIDSDTADSINQKSSSSSSLKSLTNHPYDPILEDKKSLPPMPIDTSNRHPSTVDAEKLEETAHSPHIPIEALSKYLDSRLPSMTSELNWSHNELLYKFAQLECKLDQTNKPLVQMMQENCVLRLNEAPLTKKHCEVLKSV</sequence>
<dbReference type="Proteomes" id="UP000050795">
    <property type="component" value="Unassembled WGS sequence"/>
</dbReference>
<protein>
    <submittedName>
        <fullName evidence="3">Uncharacterized protein</fullName>
    </submittedName>
</protein>
<reference evidence="2" key="1">
    <citation type="submission" date="2022-06" db="EMBL/GenBank/DDBJ databases">
        <authorList>
            <person name="Berger JAMES D."/>
            <person name="Berger JAMES D."/>
        </authorList>
    </citation>
    <scope>NUCLEOTIDE SEQUENCE [LARGE SCALE GENOMIC DNA]</scope>
</reference>
<keyword evidence="2" id="KW-1185">Reference proteome</keyword>
<feature type="compositionally biased region" description="Low complexity" evidence="1">
    <location>
        <begin position="41"/>
        <end position="51"/>
    </location>
</feature>
<proteinExistence type="predicted"/>
<reference evidence="3" key="2">
    <citation type="submission" date="2023-11" db="UniProtKB">
        <authorList>
            <consortium name="WormBaseParasite"/>
        </authorList>
    </citation>
    <scope>IDENTIFICATION</scope>
</reference>
<organism evidence="2 3">
    <name type="scientific">Trichobilharzia regenti</name>
    <name type="common">Nasal bird schistosome</name>
    <dbReference type="NCBI Taxonomy" id="157069"/>
    <lineage>
        <taxon>Eukaryota</taxon>
        <taxon>Metazoa</taxon>
        <taxon>Spiralia</taxon>
        <taxon>Lophotrochozoa</taxon>
        <taxon>Platyhelminthes</taxon>
        <taxon>Trematoda</taxon>
        <taxon>Digenea</taxon>
        <taxon>Strigeidida</taxon>
        <taxon>Schistosomatoidea</taxon>
        <taxon>Schistosomatidae</taxon>
        <taxon>Trichobilharzia</taxon>
    </lineage>
</organism>
<dbReference type="AlphaFoldDB" id="A0AA85K2R6"/>
<dbReference type="WBParaSite" id="TREG1_5780.1">
    <property type="protein sequence ID" value="TREG1_5780.1"/>
    <property type="gene ID" value="TREG1_5780"/>
</dbReference>